<dbReference type="PANTHER" id="PTHR11226">
    <property type="entry name" value="UDP-GLUCOSE GLYCOPROTEIN:GLUCOSYLTRANSFERASE"/>
    <property type="match status" value="1"/>
</dbReference>
<evidence type="ECO:0000313" key="6">
    <source>
        <dbReference type="Proteomes" id="UP000218231"/>
    </source>
</evidence>
<dbReference type="GO" id="GO:0036503">
    <property type="term" value="P:ERAD pathway"/>
    <property type="evidence" value="ECO:0007669"/>
    <property type="project" value="TreeGrafter"/>
</dbReference>
<evidence type="ECO:0000256" key="1">
    <source>
        <dbReference type="SAM" id="SignalP"/>
    </source>
</evidence>
<evidence type="ECO:0000313" key="5">
    <source>
        <dbReference type="EMBL" id="PAV88981.1"/>
    </source>
</evidence>
<dbReference type="PANTHER" id="PTHR11226:SF0">
    <property type="entry name" value="UDP-GLUCOSE:GLYCOPROTEIN GLUCOSYLTRANSFERASE"/>
    <property type="match status" value="1"/>
</dbReference>
<dbReference type="GO" id="GO:0005783">
    <property type="term" value="C:endoplasmic reticulum"/>
    <property type="evidence" value="ECO:0007669"/>
    <property type="project" value="TreeGrafter"/>
</dbReference>
<protein>
    <recommendedName>
        <fullName evidence="7">UDP-glucose:glycoprotein glucosyltransferase thioredoxin-like domain-containing protein</fullName>
    </recommendedName>
</protein>
<evidence type="ECO:0000259" key="2">
    <source>
        <dbReference type="Pfam" id="PF18400"/>
    </source>
</evidence>
<keyword evidence="6" id="KW-1185">Reference proteome</keyword>
<dbReference type="OrthoDB" id="27683at2759"/>
<dbReference type="GO" id="GO:0051082">
    <property type="term" value="F:unfolded protein binding"/>
    <property type="evidence" value="ECO:0007669"/>
    <property type="project" value="TreeGrafter"/>
</dbReference>
<dbReference type="EMBL" id="LIAE01006480">
    <property type="protein sequence ID" value="PAV88981.1"/>
    <property type="molecule type" value="Genomic_DNA"/>
</dbReference>
<evidence type="ECO:0008006" key="7">
    <source>
        <dbReference type="Google" id="ProtNLM"/>
    </source>
</evidence>
<name>A0A2A2LRX4_9BILA</name>
<accession>A0A2A2LRX4</accession>
<feature type="domain" description="UGGT thioredoxin-like" evidence="4">
    <location>
        <begin position="446"/>
        <end position="612"/>
    </location>
</feature>
<proteinExistence type="predicted"/>
<feature type="domain" description="UGGT thioredoxin-like" evidence="2">
    <location>
        <begin position="41"/>
        <end position="223"/>
    </location>
</feature>
<sequence>MRLDSAVFLFLPVFSIFLLVGHAESLNDKNVIVSLNAKWPSTSLIAEASEFLGKENNETFWKYVSKVADKFSGLKKEWKELRNEKKYELALEQAAGLVDLGLLDLLKFSLSLRAFSPAVQLFQQIGSEYSSINCDAFFDVNGKIGCTSQELEDVLKNPPKETDSSLLSVDHVHPASKKSATTVLVYGEMGSPEWIELHKTAESLCKQGKIQYVFRHFTRSPIEERVYLSGYGVELAIKNTEYKAEDDSKKKAEEVVEDEEDLHGFNFKLLKELHSDSKDSLDAFRMHLKEIEELAPLKQWQVQDLAFQAAQRIVNEEPHNAIAMLKELSQNFPLHAQSLSRESVTRQMRDEIEINQRDALSEKGTIMGFSVLIYLCLSGLDAGDSALFINGINLDMDSLDMFQLLDLLKQEQRLSTGFHNIGIGREYFSLLSHVDTSDDKVNYAVDYREAYPFFINNLDTDSQYKQWGNSIKLMLQPYYPGMIRPIARNLFTLIFIVNPAYRESRNLLRIAQTFFQHEIPIRIGFVFMVNPDKEVSGKTDPGVALLNLYNFMSVDSSNSEALIKLNKFFDLHKTSDEISVEDIKVWFEKTFHDVEYDDVFGPDSDYDKGRQAK</sequence>
<dbReference type="GO" id="GO:0018279">
    <property type="term" value="P:protein N-linked glycosylation via asparagine"/>
    <property type="evidence" value="ECO:0007669"/>
    <property type="project" value="TreeGrafter"/>
</dbReference>
<dbReference type="Proteomes" id="UP000218231">
    <property type="component" value="Unassembled WGS sequence"/>
</dbReference>
<gene>
    <name evidence="5" type="ORF">WR25_14940</name>
</gene>
<comment type="caution">
    <text evidence="5">The sequence shown here is derived from an EMBL/GenBank/DDBJ whole genome shotgun (WGS) entry which is preliminary data.</text>
</comment>
<dbReference type="AlphaFoldDB" id="A0A2A2LRX4"/>
<dbReference type="InterPro" id="IPR040693">
    <property type="entry name" value="UGGT_TRXL_1"/>
</dbReference>
<dbReference type="Pfam" id="PF18402">
    <property type="entry name" value="Thioredoxin_14"/>
    <property type="match status" value="1"/>
</dbReference>
<dbReference type="GO" id="GO:0003980">
    <property type="term" value="F:UDP-glucose:glycoprotein glucosyltransferase activity"/>
    <property type="evidence" value="ECO:0007669"/>
    <property type="project" value="InterPro"/>
</dbReference>
<keyword evidence="1" id="KW-0732">Signal</keyword>
<dbReference type="Pfam" id="PF18400">
    <property type="entry name" value="Thioredoxin_12"/>
    <property type="match status" value="1"/>
</dbReference>
<evidence type="ECO:0000259" key="4">
    <source>
        <dbReference type="Pfam" id="PF18402"/>
    </source>
</evidence>
<dbReference type="InterPro" id="IPR040692">
    <property type="entry name" value="UGGT_TRXL_3"/>
</dbReference>
<evidence type="ECO:0000259" key="3">
    <source>
        <dbReference type="Pfam" id="PF18401"/>
    </source>
</evidence>
<reference evidence="5 6" key="1">
    <citation type="journal article" date="2017" name="Curr. Biol.">
        <title>Genome architecture and evolution of a unichromosomal asexual nematode.</title>
        <authorList>
            <person name="Fradin H."/>
            <person name="Zegar C."/>
            <person name="Gutwein M."/>
            <person name="Lucas J."/>
            <person name="Kovtun M."/>
            <person name="Corcoran D."/>
            <person name="Baugh L.R."/>
            <person name="Kiontke K."/>
            <person name="Gunsalus K."/>
            <person name="Fitch D.H."/>
            <person name="Piano F."/>
        </authorList>
    </citation>
    <scope>NUCLEOTIDE SEQUENCE [LARGE SCALE GENOMIC DNA]</scope>
    <source>
        <strain evidence="5">PF1309</strain>
    </source>
</reference>
<dbReference type="STRING" id="2018661.A0A2A2LRX4"/>
<dbReference type="InterPro" id="IPR040694">
    <property type="entry name" value="UGGT_TRXL_2"/>
</dbReference>
<feature type="signal peptide" evidence="1">
    <location>
        <begin position="1"/>
        <end position="25"/>
    </location>
</feature>
<dbReference type="Pfam" id="PF18401">
    <property type="entry name" value="Thioredoxin_13"/>
    <property type="match status" value="1"/>
</dbReference>
<organism evidence="5 6">
    <name type="scientific">Diploscapter pachys</name>
    <dbReference type="NCBI Taxonomy" id="2018661"/>
    <lineage>
        <taxon>Eukaryota</taxon>
        <taxon>Metazoa</taxon>
        <taxon>Ecdysozoa</taxon>
        <taxon>Nematoda</taxon>
        <taxon>Chromadorea</taxon>
        <taxon>Rhabditida</taxon>
        <taxon>Rhabditina</taxon>
        <taxon>Rhabditomorpha</taxon>
        <taxon>Rhabditoidea</taxon>
        <taxon>Rhabditidae</taxon>
        <taxon>Diploscapter</taxon>
    </lineage>
</organism>
<dbReference type="InterPro" id="IPR009448">
    <property type="entry name" value="UDP-g_GGtrans"/>
</dbReference>
<feature type="chain" id="PRO_5013036579" description="UDP-glucose:glycoprotein glucosyltransferase thioredoxin-like domain-containing protein" evidence="1">
    <location>
        <begin position="26"/>
        <end position="613"/>
    </location>
</feature>
<feature type="domain" description="UGGT thioredoxin-like" evidence="3">
    <location>
        <begin position="290"/>
        <end position="435"/>
    </location>
</feature>